<dbReference type="InterPro" id="IPR003439">
    <property type="entry name" value="ABC_transporter-like_ATP-bd"/>
</dbReference>
<dbReference type="SMART" id="SM00382">
    <property type="entry name" value="AAA"/>
    <property type="match status" value="1"/>
</dbReference>
<dbReference type="Gene3D" id="3.40.50.300">
    <property type="entry name" value="P-loop containing nucleotide triphosphate hydrolases"/>
    <property type="match status" value="1"/>
</dbReference>
<dbReference type="InterPro" id="IPR027417">
    <property type="entry name" value="P-loop_NTPase"/>
</dbReference>
<dbReference type="Proteomes" id="UP000192343">
    <property type="component" value="Unassembled WGS sequence"/>
</dbReference>
<evidence type="ECO:0000313" key="7">
    <source>
        <dbReference type="Proteomes" id="UP000192343"/>
    </source>
</evidence>
<comment type="caution">
    <text evidence="6">The sequence shown here is derived from an EMBL/GenBank/DDBJ whole genome shotgun (WGS) entry which is preliminary data.</text>
</comment>
<dbReference type="OrthoDB" id="9775135at2"/>
<dbReference type="PANTHER" id="PTHR43335">
    <property type="entry name" value="ABC TRANSPORTER, ATP-BINDING PROTEIN"/>
    <property type="match status" value="1"/>
</dbReference>
<dbReference type="PROSITE" id="PS50893">
    <property type="entry name" value="ABC_TRANSPORTER_2"/>
    <property type="match status" value="1"/>
</dbReference>
<keyword evidence="2" id="KW-0813">Transport</keyword>
<evidence type="ECO:0000256" key="4">
    <source>
        <dbReference type="ARBA" id="ARBA00022840"/>
    </source>
</evidence>
<name>A0A1Y1S0P2_9SPIO</name>
<evidence type="ECO:0000256" key="3">
    <source>
        <dbReference type="ARBA" id="ARBA00022741"/>
    </source>
</evidence>
<dbReference type="SUPFAM" id="SSF52540">
    <property type="entry name" value="P-loop containing nucleoside triphosphate hydrolases"/>
    <property type="match status" value="1"/>
</dbReference>
<sequence>MIDVANVTRYFGDFCAVDDLSFSIPKGEIVGLLGPNGAGKTTTMRMITGYLEPSRGAVRIGDINVQTEPEKVKNMIGYLPEMAPFYGDMMVYDFLRYAAAMHGIDSIERIRTVAGMCALEDVMHKNVENLSRGYKQRVGLAFALIHDPDVLILDEPTSGLDPNQIIEVRRLIKEIGRTKTVVISTHILPEVETLCNRVMIVSHGRLVADSPTTELTARFGSSVTIRVQVSGCSAAELEQSLRSLEGVKDAYPAGDAEAGLSGVLLSLEGKEDLRPVIARSVAERGWQLYELSQQKNSLEDVFRGLTLEGTEEGGAA</sequence>
<evidence type="ECO:0000256" key="1">
    <source>
        <dbReference type="ARBA" id="ARBA00005417"/>
    </source>
</evidence>
<dbReference type="GO" id="GO:0005524">
    <property type="term" value="F:ATP binding"/>
    <property type="evidence" value="ECO:0007669"/>
    <property type="project" value="UniProtKB-KW"/>
</dbReference>
<feature type="domain" description="ABC transporter" evidence="5">
    <location>
        <begin position="2"/>
        <end position="228"/>
    </location>
</feature>
<evidence type="ECO:0000259" key="5">
    <source>
        <dbReference type="PROSITE" id="PS50893"/>
    </source>
</evidence>
<comment type="similarity">
    <text evidence="1">Belongs to the ABC transporter superfamily.</text>
</comment>
<keyword evidence="3" id="KW-0547">Nucleotide-binding</keyword>
<dbReference type="Pfam" id="PF00005">
    <property type="entry name" value="ABC_tran"/>
    <property type="match status" value="1"/>
</dbReference>
<reference evidence="6 7" key="1">
    <citation type="submission" date="2017-03" db="EMBL/GenBank/DDBJ databases">
        <title>Draft Genome sequence of Marispirochaeta sp. strain JC444.</title>
        <authorList>
            <person name="Shivani Y."/>
            <person name="Subhash Y."/>
            <person name="Sasikala C."/>
            <person name="Ramana C."/>
        </authorList>
    </citation>
    <scope>NUCLEOTIDE SEQUENCE [LARGE SCALE GENOMIC DNA]</scope>
    <source>
        <strain evidence="6 7">JC444</strain>
    </source>
</reference>
<dbReference type="InterPro" id="IPR003593">
    <property type="entry name" value="AAA+_ATPase"/>
</dbReference>
<dbReference type="STRING" id="1963862.B4O97_04315"/>
<evidence type="ECO:0000313" key="6">
    <source>
        <dbReference type="EMBL" id="ORC36856.1"/>
    </source>
</evidence>
<evidence type="ECO:0000256" key="2">
    <source>
        <dbReference type="ARBA" id="ARBA00022448"/>
    </source>
</evidence>
<keyword evidence="4" id="KW-0067">ATP-binding</keyword>
<dbReference type="RefSeq" id="WP_083048680.1">
    <property type="nucleotide sequence ID" value="NZ_MWQY01000004.1"/>
</dbReference>
<gene>
    <name evidence="6" type="ORF">B4O97_04315</name>
</gene>
<dbReference type="PANTHER" id="PTHR43335:SF4">
    <property type="entry name" value="ABC TRANSPORTER, ATP-BINDING PROTEIN"/>
    <property type="match status" value="1"/>
</dbReference>
<dbReference type="EMBL" id="MWQY01000004">
    <property type="protein sequence ID" value="ORC36856.1"/>
    <property type="molecule type" value="Genomic_DNA"/>
</dbReference>
<dbReference type="AlphaFoldDB" id="A0A1Y1S0P2"/>
<dbReference type="GO" id="GO:0016887">
    <property type="term" value="F:ATP hydrolysis activity"/>
    <property type="evidence" value="ECO:0007669"/>
    <property type="project" value="InterPro"/>
</dbReference>
<organism evidence="6 7">
    <name type="scientific">Marispirochaeta aestuarii</name>
    <dbReference type="NCBI Taxonomy" id="1963862"/>
    <lineage>
        <taxon>Bacteria</taxon>
        <taxon>Pseudomonadati</taxon>
        <taxon>Spirochaetota</taxon>
        <taxon>Spirochaetia</taxon>
        <taxon>Spirochaetales</taxon>
        <taxon>Spirochaetaceae</taxon>
        <taxon>Marispirochaeta</taxon>
    </lineage>
</organism>
<protein>
    <recommendedName>
        <fullName evidence="5">ABC transporter domain-containing protein</fullName>
    </recommendedName>
</protein>
<keyword evidence="7" id="KW-1185">Reference proteome</keyword>
<dbReference type="CDD" id="cd03230">
    <property type="entry name" value="ABC_DR_subfamily_A"/>
    <property type="match status" value="1"/>
</dbReference>
<proteinExistence type="inferred from homology"/>
<accession>A0A1Y1S0P2</accession>